<reference evidence="3 4" key="1">
    <citation type="submission" date="2014-12" db="EMBL/GenBank/DDBJ databases">
        <title>Draft genome sequences of 10 type strains of Lactococcus.</title>
        <authorList>
            <person name="Sun Z."/>
            <person name="Zhong Z."/>
            <person name="Liu W."/>
            <person name="Zhang W."/>
            <person name="Zhang H."/>
        </authorList>
    </citation>
    <scope>NUCLEOTIDE SEQUENCE [LARGE SCALE GENOMIC DNA]</scope>
    <source>
        <strain evidence="3 4">DSM 20450</strain>
    </source>
</reference>
<organism evidence="3 4">
    <name type="scientific">Lactococcus lactis subsp. hordniae</name>
    <dbReference type="NCBI Taxonomy" id="203404"/>
    <lineage>
        <taxon>Bacteria</taxon>
        <taxon>Bacillati</taxon>
        <taxon>Bacillota</taxon>
        <taxon>Bacilli</taxon>
        <taxon>Lactobacillales</taxon>
        <taxon>Streptococcaceae</taxon>
        <taxon>Lactococcus</taxon>
    </lineage>
</organism>
<dbReference type="EMBL" id="VXKC01000024">
    <property type="protein sequence ID" value="KAA8700929.1"/>
    <property type="molecule type" value="Genomic_DNA"/>
</dbReference>
<evidence type="ECO:0000256" key="1">
    <source>
        <dbReference type="SAM" id="MobiDB-lite"/>
    </source>
</evidence>
<dbReference type="Proteomes" id="UP000325203">
    <property type="component" value="Unassembled WGS sequence"/>
</dbReference>
<feature type="compositionally biased region" description="Basic and acidic residues" evidence="1">
    <location>
        <begin position="105"/>
        <end position="122"/>
    </location>
</feature>
<gene>
    <name evidence="2" type="ORF">F4V48_09760</name>
    <name evidence="3" type="ORF">RU90_GL001258</name>
</gene>
<dbReference type="AlphaFoldDB" id="A0A2A5SAR1"/>
<comment type="caution">
    <text evidence="3">The sequence shown here is derived from an EMBL/GenBank/DDBJ whole genome shotgun (WGS) entry which is preliminary data.</text>
</comment>
<evidence type="ECO:0000313" key="4">
    <source>
        <dbReference type="Proteomes" id="UP000218744"/>
    </source>
</evidence>
<accession>A0A2A5SAR1</accession>
<dbReference type="EMBL" id="JXKA01000027">
    <property type="protein sequence ID" value="PCS10548.1"/>
    <property type="molecule type" value="Genomic_DNA"/>
</dbReference>
<reference evidence="2 5" key="2">
    <citation type="submission" date="2019-09" db="EMBL/GenBank/DDBJ databases">
        <title>Draft genome sequence of various Type strains from the CCUG.</title>
        <authorList>
            <person name="Pineiro-Iglesias B."/>
            <person name="Tunovic T."/>
            <person name="Unosson C."/>
            <person name="Inganas E."/>
            <person name="Ohlen M."/>
            <person name="Cardew S."/>
            <person name="Jensie-Markopoulos S."/>
            <person name="Salva-Serra F."/>
            <person name="Jaen-Luchoro D."/>
            <person name="Karlsson R."/>
            <person name="Svensson-Stadler L."/>
            <person name="Chun J."/>
            <person name="Moore E."/>
        </authorList>
    </citation>
    <scope>NUCLEOTIDE SEQUENCE [LARGE SCALE GENOMIC DNA]</scope>
    <source>
        <strain evidence="2 5">CCUG 32210T</strain>
    </source>
</reference>
<feature type="region of interest" description="Disordered" evidence="1">
    <location>
        <begin position="103"/>
        <end position="122"/>
    </location>
</feature>
<evidence type="ECO:0000313" key="3">
    <source>
        <dbReference type="EMBL" id="PCS10548.1"/>
    </source>
</evidence>
<name>A0A2A5SAR1_LACLH</name>
<protein>
    <submittedName>
        <fullName evidence="3">Uncharacterized protein</fullName>
    </submittedName>
</protein>
<evidence type="ECO:0000313" key="5">
    <source>
        <dbReference type="Proteomes" id="UP000325203"/>
    </source>
</evidence>
<sequence>MKLLRKNQYSSEEVGERGFTYPFGYKEEDAYIILGQKKFIGIFDVLFQYGTNNPASIGWLLRLIPKEQIENGNVKFVQREKGMDKDREDDIIETEIEVNVSTLENSKDERNAKERTQNSQRIRDMRDSGHLAGKHDTIVDSDICLIVKSDSAEGVEQTLKEIKKAYKHNSVKGVMFVRRTGEQLNELKNLLTTVRADAWHSADMSTVSASKIFLPSSGFSDEQGVYVGTDISSLLSHNPSIVDFTGVRNAIVFMGGVSVYGSIGGFEGGSLLANGGSAIAHVMADSNYLSGKRTHHIMISKFDYTSPDSLVFDMTKESINTLETFGSVETVQADATANFNKATAVMLLIAKTGSSEEKIKLEAELKDLLVEWVINSANNGGIYTKNPERDPNRARRILATENHKDYPTLYDFLPALNSNVAKRATEGEGPRAVADFLYKTLKTAFNEYPNIFHKETTLPDSFKSNDRNIYYDLSGLENDRKVAGAVFLNTLAYVTNRALNGEQIIIHGLDNVEIPLDEIIPYKEIMERKNIGLITVFNGSEKPINPVSYSAFVGKLSLQDMVILGGLVPDELKDIETKWSRKLPEQVSKTLLESSPNILYFYRRRDRISALIKTHLIL</sequence>
<proteinExistence type="predicted"/>
<evidence type="ECO:0000313" key="2">
    <source>
        <dbReference type="EMBL" id="KAA8700929.1"/>
    </source>
</evidence>
<dbReference type="RefSeq" id="WP_058210478.1">
    <property type="nucleotide sequence ID" value="NZ_JBHSBR010000064.1"/>
</dbReference>
<dbReference type="Proteomes" id="UP000218744">
    <property type="component" value="Unassembled WGS sequence"/>
</dbReference>